<dbReference type="EMBL" id="CAFAAI010000181">
    <property type="protein sequence ID" value="CAB4801990.1"/>
    <property type="molecule type" value="Genomic_DNA"/>
</dbReference>
<sequence length="50" mass="5559">MGDWLAQMNIENVDLWAYGDSKGDRELLAAAHHSFLVKDSQLSAVPEELS</sequence>
<gene>
    <name evidence="1" type="ORF">UFOPK2992_01072</name>
</gene>
<accession>A0A6J6XXR0</accession>
<protein>
    <submittedName>
        <fullName evidence="1">Unannotated protein</fullName>
    </submittedName>
</protein>
<dbReference type="AlphaFoldDB" id="A0A6J6XXR0"/>
<organism evidence="1">
    <name type="scientific">freshwater metagenome</name>
    <dbReference type="NCBI Taxonomy" id="449393"/>
    <lineage>
        <taxon>unclassified sequences</taxon>
        <taxon>metagenomes</taxon>
        <taxon>ecological metagenomes</taxon>
    </lineage>
</organism>
<reference evidence="1" key="1">
    <citation type="submission" date="2020-05" db="EMBL/GenBank/DDBJ databases">
        <authorList>
            <person name="Chiriac C."/>
            <person name="Salcher M."/>
            <person name="Ghai R."/>
            <person name="Kavagutti S V."/>
        </authorList>
    </citation>
    <scope>NUCLEOTIDE SEQUENCE</scope>
</reference>
<dbReference type="Gene3D" id="3.40.50.1000">
    <property type="entry name" value="HAD superfamily/HAD-like"/>
    <property type="match status" value="1"/>
</dbReference>
<evidence type="ECO:0000313" key="1">
    <source>
        <dbReference type="EMBL" id="CAB4801990.1"/>
    </source>
</evidence>
<dbReference type="InterPro" id="IPR023214">
    <property type="entry name" value="HAD_sf"/>
</dbReference>
<proteinExistence type="predicted"/>
<name>A0A6J6XXR0_9ZZZZ</name>